<dbReference type="EMBL" id="JAUIZM010000006">
    <property type="protein sequence ID" value="KAK1381249.1"/>
    <property type="molecule type" value="Genomic_DNA"/>
</dbReference>
<proteinExistence type="predicted"/>
<comment type="caution">
    <text evidence="1">The sequence shown here is derived from an EMBL/GenBank/DDBJ whole genome shotgun (WGS) entry which is preliminary data.</text>
</comment>
<dbReference type="Proteomes" id="UP001237642">
    <property type="component" value="Unassembled WGS sequence"/>
</dbReference>
<name>A0AAD8I8V9_9APIA</name>
<dbReference type="AlphaFoldDB" id="A0AAD8I8V9"/>
<gene>
    <name evidence="1" type="ORF">POM88_027993</name>
</gene>
<evidence type="ECO:0000313" key="1">
    <source>
        <dbReference type="EMBL" id="KAK1381249.1"/>
    </source>
</evidence>
<sequence length="210" mass="23541">MWIVESRAGVELFVQEDTTLILSTHLSQRWRKDELYWRLSKYGVYTVKSGYWFAKMGQSIMIGWSDSLPKDGKIFGILMDHQNYNISYGGLVKINTDAHIVEGVKLGLGVVICDNQGKLTQTATEIGQVTSPEIAEAMSVRSPGASGFSSAVVDKQQHIGIKCFYPTDISNSRQLRCGNFPMVTNIPYLIRMTCVMDLSRDCECRIVSKL</sequence>
<reference evidence="1" key="2">
    <citation type="submission" date="2023-05" db="EMBL/GenBank/DDBJ databases">
        <authorList>
            <person name="Schelkunov M.I."/>
        </authorList>
    </citation>
    <scope>NUCLEOTIDE SEQUENCE</scope>
    <source>
        <strain evidence="1">Hsosn_3</strain>
        <tissue evidence="1">Leaf</tissue>
    </source>
</reference>
<evidence type="ECO:0000313" key="2">
    <source>
        <dbReference type="Proteomes" id="UP001237642"/>
    </source>
</evidence>
<keyword evidence="2" id="KW-1185">Reference proteome</keyword>
<organism evidence="1 2">
    <name type="scientific">Heracleum sosnowskyi</name>
    <dbReference type="NCBI Taxonomy" id="360622"/>
    <lineage>
        <taxon>Eukaryota</taxon>
        <taxon>Viridiplantae</taxon>
        <taxon>Streptophyta</taxon>
        <taxon>Embryophyta</taxon>
        <taxon>Tracheophyta</taxon>
        <taxon>Spermatophyta</taxon>
        <taxon>Magnoliopsida</taxon>
        <taxon>eudicotyledons</taxon>
        <taxon>Gunneridae</taxon>
        <taxon>Pentapetalae</taxon>
        <taxon>asterids</taxon>
        <taxon>campanulids</taxon>
        <taxon>Apiales</taxon>
        <taxon>Apiaceae</taxon>
        <taxon>Apioideae</taxon>
        <taxon>apioid superclade</taxon>
        <taxon>Tordylieae</taxon>
        <taxon>Tordyliinae</taxon>
        <taxon>Heracleum</taxon>
    </lineage>
</organism>
<protein>
    <submittedName>
        <fullName evidence="1">Uncharacterized protein</fullName>
    </submittedName>
</protein>
<accession>A0AAD8I8V9</accession>
<reference evidence="1" key="1">
    <citation type="submission" date="2023-02" db="EMBL/GenBank/DDBJ databases">
        <title>Genome of toxic invasive species Heracleum sosnowskyi carries increased number of genes despite the absence of recent whole-genome duplications.</title>
        <authorList>
            <person name="Schelkunov M."/>
            <person name="Shtratnikova V."/>
            <person name="Makarenko M."/>
            <person name="Klepikova A."/>
            <person name="Omelchenko D."/>
            <person name="Novikova G."/>
            <person name="Obukhova E."/>
            <person name="Bogdanov V."/>
            <person name="Penin A."/>
            <person name="Logacheva M."/>
        </authorList>
    </citation>
    <scope>NUCLEOTIDE SEQUENCE</scope>
    <source>
        <strain evidence="1">Hsosn_3</strain>
        <tissue evidence="1">Leaf</tissue>
    </source>
</reference>